<name>A0A2P2IHZ3_RHIMU</name>
<dbReference type="AlphaFoldDB" id="A0A2P2IHZ3"/>
<organism evidence="1">
    <name type="scientific">Rhizophora mucronata</name>
    <name type="common">Asiatic mangrove</name>
    <dbReference type="NCBI Taxonomy" id="61149"/>
    <lineage>
        <taxon>Eukaryota</taxon>
        <taxon>Viridiplantae</taxon>
        <taxon>Streptophyta</taxon>
        <taxon>Embryophyta</taxon>
        <taxon>Tracheophyta</taxon>
        <taxon>Spermatophyta</taxon>
        <taxon>Magnoliopsida</taxon>
        <taxon>eudicotyledons</taxon>
        <taxon>Gunneridae</taxon>
        <taxon>Pentapetalae</taxon>
        <taxon>rosids</taxon>
        <taxon>fabids</taxon>
        <taxon>Malpighiales</taxon>
        <taxon>Rhizophoraceae</taxon>
        <taxon>Rhizophora</taxon>
    </lineage>
</organism>
<proteinExistence type="predicted"/>
<dbReference type="EMBL" id="GGEC01000367">
    <property type="protein sequence ID" value="MBW80850.1"/>
    <property type="molecule type" value="Transcribed_RNA"/>
</dbReference>
<accession>A0A2P2IHZ3</accession>
<protein>
    <submittedName>
        <fullName evidence="1">Uncharacterized protein</fullName>
    </submittedName>
</protein>
<evidence type="ECO:0000313" key="1">
    <source>
        <dbReference type="EMBL" id="MBW80850.1"/>
    </source>
</evidence>
<sequence>MITKSCIVKLNTTCPS</sequence>
<reference evidence="1" key="1">
    <citation type="submission" date="2018-02" db="EMBL/GenBank/DDBJ databases">
        <title>Rhizophora mucronata_Transcriptome.</title>
        <authorList>
            <person name="Meera S.P."/>
            <person name="Sreeshan A."/>
            <person name="Augustine A."/>
        </authorList>
    </citation>
    <scope>NUCLEOTIDE SEQUENCE</scope>
    <source>
        <tissue evidence="1">Leaf</tissue>
    </source>
</reference>